<feature type="region of interest" description="Disordered" evidence="1">
    <location>
        <begin position="35"/>
        <end position="71"/>
    </location>
</feature>
<evidence type="ECO:0000313" key="4">
    <source>
        <dbReference type="Proteomes" id="UP000824890"/>
    </source>
</evidence>
<protein>
    <recommendedName>
        <fullName evidence="2">Pleckstrin-like plant domain-containing protein</fullName>
    </recommendedName>
</protein>
<sequence>MSTEANCPFCHHWVLGLVPSPGKALPGEVDRCLTGPRGMIHKGRKKNFQSRGRHSPSVSRSPSRSDLSPSSEKSLYVFDDRCNSKMHLLVPSEGVFYGVYNEISSWPYIKDEENSEEDYFGPKTGQGLLEFKCKSKIQKHGLAGTVSAKSTLLKALFNKVVMHCFFPRKYQYELTSQ</sequence>
<dbReference type="EMBL" id="JAGKQM010000813">
    <property type="protein sequence ID" value="KAH0853274.1"/>
    <property type="molecule type" value="Genomic_DNA"/>
</dbReference>
<accession>A0ABQ7XCZ9</accession>
<reference evidence="3 4" key="1">
    <citation type="submission" date="2021-05" db="EMBL/GenBank/DDBJ databases">
        <title>Genome Assembly of Synthetic Allotetraploid Brassica napus Reveals Homoeologous Exchanges between Subgenomes.</title>
        <authorList>
            <person name="Davis J.T."/>
        </authorList>
    </citation>
    <scope>NUCLEOTIDE SEQUENCE [LARGE SCALE GENOMIC DNA]</scope>
    <source>
        <strain evidence="4">cv. Da-Ae</strain>
        <tissue evidence="3">Seedling</tissue>
    </source>
</reference>
<evidence type="ECO:0000259" key="2">
    <source>
        <dbReference type="Pfam" id="PF08458"/>
    </source>
</evidence>
<feature type="domain" description="Pleckstrin-like plant" evidence="2">
    <location>
        <begin position="92"/>
        <end position="140"/>
    </location>
</feature>
<comment type="caution">
    <text evidence="3">The sequence shown here is derived from an EMBL/GenBank/DDBJ whole genome shotgun (WGS) entry which is preliminary data.</text>
</comment>
<organism evidence="3 4">
    <name type="scientific">Brassica napus</name>
    <name type="common">Rape</name>
    <dbReference type="NCBI Taxonomy" id="3708"/>
    <lineage>
        <taxon>Eukaryota</taxon>
        <taxon>Viridiplantae</taxon>
        <taxon>Streptophyta</taxon>
        <taxon>Embryophyta</taxon>
        <taxon>Tracheophyta</taxon>
        <taxon>Spermatophyta</taxon>
        <taxon>Magnoliopsida</taxon>
        <taxon>eudicotyledons</taxon>
        <taxon>Gunneridae</taxon>
        <taxon>Pentapetalae</taxon>
        <taxon>rosids</taxon>
        <taxon>malvids</taxon>
        <taxon>Brassicales</taxon>
        <taxon>Brassicaceae</taxon>
        <taxon>Brassiceae</taxon>
        <taxon>Brassica</taxon>
    </lineage>
</organism>
<dbReference type="Pfam" id="PF08458">
    <property type="entry name" value="PH_2"/>
    <property type="match status" value="1"/>
</dbReference>
<evidence type="ECO:0000256" key="1">
    <source>
        <dbReference type="SAM" id="MobiDB-lite"/>
    </source>
</evidence>
<evidence type="ECO:0000313" key="3">
    <source>
        <dbReference type="EMBL" id="KAH0853274.1"/>
    </source>
</evidence>
<feature type="compositionally biased region" description="Basic residues" evidence="1">
    <location>
        <begin position="39"/>
        <end position="54"/>
    </location>
</feature>
<proteinExistence type="predicted"/>
<keyword evidence="4" id="KW-1185">Reference proteome</keyword>
<name>A0ABQ7XCZ9_BRANA</name>
<dbReference type="InterPro" id="IPR013666">
    <property type="entry name" value="PH_pln"/>
</dbReference>
<gene>
    <name evidence="3" type="ORF">HID58_093344</name>
</gene>
<dbReference type="Proteomes" id="UP000824890">
    <property type="component" value="Unassembled WGS sequence"/>
</dbReference>
<feature type="compositionally biased region" description="Low complexity" evidence="1">
    <location>
        <begin position="55"/>
        <end position="71"/>
    </location>
</feature>